<evidence type="ECO:0000256" key="10">
    <source>
        <dbReference type="ARBA" id="ARBA00033171"/>
    </source>
</evidence>
<comment type="caution">
    <text evidence="14">The sequence shown here is derived from an EMBL/GenBank/DDBJ whole genome shotgun (WGS) entry which is preliminary data.</text>
</comment>
<dbReference type="GO" id="GO:0046872">
    <property type="term" value="F:metal ion binding"/>
    <property type="evidence" value="ECO:0007669"/>
    <property type="project" value="UniProtKB-KW"/>
</dbReference>
<feature type="signal peptide" evidence="12">
    <location>
        <begin position="1"/>
        <end position="22"/>
    </location>
</feature>
<name>A0A502G2D1_9PROT</name>
<evidence type="ECO:0000256" key="4">
    <source>
        <dbReference type="ARBA" id="ARBA00011738"/>
    </source>
</evidence>
<keyword evidence="6" id="KW-0479">Metal-binding</keyword>
<organism evidence="14 15">
    <name type="scientific">Muricoccus nepalensis</name>
    <dbReference type="NCBI Taxonomy" id="1854500"/>
    <lineage>
        <taxon>Bacteria</taxon>
        <taxon>Pseudomonadati</taxon>
        <taxon>Pseudomonadota</taxon>
        <taxon>Alphaproteobacteria</taxon>
        <taxon>Acetobacterales</taxon>
        <taxon>Roseomonadaceae</taxon>
        <taxon>Muricoccus</taxon>
    </lineage>
</organism>
<evidence type="ECO:0000313" key="14">
    <source>
        <dbReference type="EMBL" id="TPG55710.1"/>
    </source>
</evidence>
<keyword evidence="8" id="KW-0784">Thiamine biosynthesis</keyword>
<proteinExistence type="inferred from homology"/>
<dbReference type="PANTHER" id="PTHR31528">
    <property type="entry name" value="4-AMINO-5-HYDROXYMETHYL-2-METHYLPYRIMIDINE PHOSPHATE SYNTHASE THI11-RELATED"/>
    <property type="match status" value="1"/>
</dbReference>
<dbReference type="PANTHER" id="PTHR31528:SF1">
    <property type="entry name" value="4-AMINO-5-HYDROXYMETHYL-2-METHYLPYRIMIDINE PHOSPHATE SYNTHASE THI11-RELATED"/>
    <property type="match status" value="1"/>
</dbReference>
<keyword evidence="7" id="KW-0663">Pyridoxal phosphate</keyword>
<evidence type="ECO:0000256" key="6">
    <source>
        <dbReference type="ARBA" id="ARBA00022723"/>
    </source>
</evidence>
<feature type="chain" id="PRO_5021303489" description="Thiamine pyrimidine synthase" evidence="12">
    <location>
        <begin position="23"/>
        <end position="340"/>
    </location>
</feature>
<dbReference type="GO" id="GO:0016740">
    <property type="term" value="F:transferase activity"/>
    <property type="evidence" value="ECO:0007669"/>
    <property type="project" value="UniProtKB-KW"/>
</dbReference>
<dbReference type="InterPro" id="IPR015168">
    <property type="entry name" value="SsuA/THI5"/>
</dbReference>
<keyword evidence="12" id="KW-0732">Signal</keyword>
<dbReference type="AlphaFoldDB" id="A0A502G2D1"/>
<dbReference type="Proteomes" id="UP000317078">
    <property type="component" value="Unassembled WGS sequence"/>
</dbReference>
<evidence type="ECO:0000256" key="5">
    <source>
        <dbReference type="ARBA" id="ARBA00022679"/>
    </source>
</evidence>
<comment type="catalytic activity">
    <reaction evidence="11">
        <text>N(6)-(pyridoxal phosphate)-L-lysyl-[4-amino-5-hydroxymethyl-2-methylpyrimidine phosphate synthase] + L-histidyl-[4-amino-5-hydroxymethyl-2-methylpyrimidine phosphate synthase] + 2 Fe(3+) + 4 H2O = L-lysyl-[4-amino-5-hydroxymethyl-2-methylpyrimidine phosphate synthase] + (2S)-2-amino-5-hydroxy-4-oxopentanoyl-[4-amino-5-hydroxymethyl-2-methylpyrimidine phosphate synthase] + 4-amino-2-methyl-5-(phosphooxymethyl)pyrimidine + 3-oxopropanoate + 2 Fe(2+) + 2 H(+)</text>
        <dbReference type="Rhea" id="RHEA:65756"/>
        <dbReference type="Rhea" id="RHEA-COMP:16892"/>
        <dbReference type="Rhea" id="RHEA-COMP:16893"/>
        <dbReference type="Rhea" id="RHEA-COMP:16894"/>
        <dbReference type="Rhea" id="RHEA-COMP:16895"/>
        <dbReference type="ChEBI" id="CHEBI:15377"/>
        <dbReference type="ChEBI" id="CHEBI:15378"/>
        <dbReference type="ChEBI" id="CHEBI:29033"/>
        <dbReference type="ChEBI" id="CHEBI:29034"/>
        <dbReference type="ChEBI" id="CHEBI:29969"/>
        <dbReference type="ChEBI" id="CHEBI:29979"/>
        <dbReference type="ChEBI" id="CHEBI:33190"/>
        <dbReference type="ChEBI" id="CHEBI:58354"/>
        <dbReference type="ChEBI" id="CHEBI:143915"/>
        <dbReference type="ChEBI" id="CHEBI:157692"/>
    </reaction>
    <physiologicalReaction direction="left-to-right" evidence="11">
        <dbReference type="Rhea" id="RHEA:65757"/>
    </physiologicalReaction>
</comment>
<evidence type="ECO:0000256" key="9">
    <source>
        <dbReference type="ARBA" id="ARBA00023004"/>
    </source>
</evidence>
<dbReference type="Pfam" id="PF09084">
    <property type="entry name" value="NMT1"/>
    <property type="match status" value="1"/>
</dbReference>
<feature type="domain" description="SsuA/THI5-like" evidence="13">
    <location>
        <begin position="42"/>
        <end position="256"/>
    </location>
</feature>
<evidence type="ECO:0000256" key="8">
    <source>
        <dbReference type="ARBA" id="ARBA00022977"/>
    </source>
</evidence>
<keyword evidence="5" id="KW-0808">Transferase</keyword>
<sequence length="340" mass="36146">MLARRSLLAAPAVLLAPGLGRAQGAMTELKFSLAAPLDGSNAAFFLAEERGWFREAGLRVQFDPSGGSGEAVTRVGSGTYDLGVADLGVVLEFNGRQPASAIKCVYMLYYRSPLCAASFAKAGIERPADLAGKRVGAALTDGAYKLFPAYAARTGLDPSGVKWQYGDLRLREAMLLRGDAEAILGFDSTMYFGLVRNGVRPADLRFLYFADAGMPLYGNGLIASRRLAETNPEALRRFVAAAARGWQAAMADPAAAAGALRRKDSLIEAALETERLTWLVRNQLVTEESRADGMGGVRPERLAAMAEQVGAAFGLPTPVAPSALFTPDFLPDAAIRRVPA</sequence>
<accession>A0A502G2D1</accession>
<evidence type="ECO:0000256" key="12">
    <source>
        <dbReference type="SAM" id="SignalP"/>
    </source>
</evidence>
<dbReference type="RefSeq" id="WP_140884225.1">
    <property type="nucleotide sequence ID" value="NZ_RCZP01000012.1"/>
</dbReference>
<dbReference type="InterPro" id="IPR027939">
    <property type="entry name" value="NMT1/THI5"/>
</dbReference>
<comment type="similarity">
    <text evidence="3">Belongs to the NMT1/THI5 family.</text>
</comment>
<dbReference type="Gene3D" id="3.40.190.10">
    <property type="entry name" value="Periplasmic binding protein-like II"/>
    <property type="match status" value="2"/>
</dbReference>
<dbReference type="OrthoDB" id="9815602at2"/>
<evidence type="ECO:0000256" key="2">
    <source>
        <dbReference type="ARBA" id="ARBA00004948"/>
    </source>
</evidence>
<dbReference type="EMBL" id="RCZP01000012">
    <property type="protein sequence ID" value="TPG55710.1"/>
    <property type="molecule type" value="Genomic_DNA"/>
</dbReference>
<comment type="subunit">
    <text evidence="4">Homodimer.</text>
</comment>
<comment type="function">
    <text evidence="1">Responsible for the formation of the pyrimidine heterocycle in the thiamine biosynthesis pathway. Catalyzes the formation of hydroxymethylpyrimidine phosphate (HMP-P) from histidine and pyridoxal phosphate (PLP). The protein uses PLP and the active site histidine to form HMP-P, generating an inactive enzyme. The enzyme can only undergo a single turnover, which suggests it is a suicide enzyme.</text>
</comment>
<keyword evidence="15" id="KW-1185">Reference proteome</keyword>
<protein>
    <recommendedName>
        <fullName evidence="10">Thiamine pyrimidine synthase</fullName>
    </recommendedName>
</protein>
<evidence type="ECO:0000256" key="1">
    <source>
        <dbReference type="ARBA" id="ARBA00003469"/>
    </source>
</evidence>
<evidence type="ECO:0000256" key="3">
    <source>
        <dbReference type="ARBA" id="ARBA00009406"/>
    </source>
</evidence>
<comment type="pathway">
    <text evidence="2">Cofactor biosynthesis; thiamine diphosphate biosynthesis.</text>
</comment>
<keyword evidence="9" id="KW-0408">Iron</keyword>
<dbReference type="GO" id="GO:0009228">
    <property type="term" value="P:thiamine biosynthetic process"/>
    <property type="evidence" value="ECO:0007669"/>
    <property type="project" value="UniProtKB-KW"/>
</dbReference>
<evidence type="ECO:0000256" key="11">
    <source>
        <dbReference type="ARBA" id="ARBA00048179"/>
    </source>
</evidence>
<dbReference type="SUPFAM" id="SSF53850">
    <property type="entry name" value="Periplasmic binding protein-like II"/>
    <property type="match status" value="1"/>
</dbReference>
<reference evidence="14 15" key="1">
    <citation type="journal article" date="2019" name="Environ. Microbiol.">
        <title>Species interactions and distinct microbial communities in high Arctic permafrost affected cryosols are associated with the CH4 and CO2 gas fluxes.</title>
        <authorList>
            <person name="Altshuler I."/>
            <person name="Hamel J."/>
            <person name="Turney S."/>
            <person name="Magnuson E."/>
            <person name="Levesque R."/>
            <person name="Greer C."/>
            <person name="Whyte L.G."/>
        </authorList>
    </citation>
    <scope>NUCLEOTIDE SEQUENCE [LARGE SCALE GENOMIC DNA]</scope>
    <source>
        <strain evidence="14 15">S9.3B</strain>
    </source>
</reference>
<evidence type="ECO:0000313" key="15">
    <source>
        <dbReference type="Proteomes" id="UP000317078"/>
    </source>
</evidence>
<gene>
    <name evidence="14" type="ORF">EAH89_14210</name>
</gene>
<evidence type="ECO:0000256" key="7">
    <source>
        <dbReference type="ARBA" id="ARBA00022898"/>
    </source>
</evidence>
<evidence type="ECO:0000259" key="13">
    <source>
        <dbReference type="Pfam" id="PF09084"/>
    </source>
</evidence>